<evidence type="ECO:0000313" key="1">
    <source>
        <dbReference type="EMBL" id="TWT33386.1"/>
    </source>
</evidence>
<dbReference type="AlphaFoldDB" id="A0A5C5V4B2"/>
<accession>A0A5C5V4B2</accession>
<keyword evidence="2" id="KW-1185">Reference proteome</keyword>
<comment type="caution">
    <text evidence="1">The sequence shown here is derived from an EMBL/GenBank/DDBJ whole genome shotgun (WGS) entry which is preliminary data.</text>
</comment>
<gene>
    <name evidence="1" type="ORF">Enr8_32140</name>
</gene>
<dbReference type="EMBL" id="SJPF01000003">
    <property type="protein sequence ID" value="TWT33386.1"/>
    <property type="molecule type" value="Genomic_DNA"/>
</dbReference>
<name>A0A5C5V4B2_9BACT</name>
<dbReference type="RefSeq" id="WP_146433212.1">
    <property type="nucleotide sequence ID" value="NZ_SJPF01000003.1"/>
</dbReference>
<protein>
    <submittedName>
        <fullName evidence="1">Uncharacterized protein</fullName>
    </submittedName>
</protein>
<evidence type="ECO:0000313" key="2">
    <source>
        <dbReference type="Proteomes" id="UP000318878"/>
    </source>
</evidence>
<dbReference type="Proteomes" id="UP000318878">
    <property type="component" value="Unassembled WGS sequence"/>
</dbReference>
<reference evidence="1 2" key="1">
    <citation type="submission" date="2019-02" db="EMBL/GenBank/DDBJ databases">
        <title>Deep-cultivation of Planctomycetes and their phenomic and genomic characterization uncovers novel biology.</title>
        <authorList>
            <person name="Wiegand S."/>
            <person name="Jogler M."/>
            <person name="Boedeker C."/>
            <person name="Pinto D."/>
            <person name="Vollmers J."/>
            <person name="Rivas-Marin E."/>
            <person name="Kohn T."/>
            <person name="Peeters S.H."/>
            <person name="Heuer A."/>
            <person name="Rast P."/>
            <person name="Oberbeckmann S."/>
            <person name="Bunk B."/>
            <person name="Jeske O."/>
            <person name="Meyerdierks A."/>
            <person name="Storesund J.E."/>
            <person name="Kallscheuer N."/>
            <person name="Luecker S."/>
            <person name="Lage O.M."/>
            <person name="Pohl T."/>
            <person name="Merkel B.J."/>
            <person name="Hornburger P."/>
            <person name="Mueller R.-W."/>
            <person name="Bruemmer F."/>
            <person name="Labrenz M."/>
            <person name="Spormann A.M."/>
            <person name="Op Den Camp H."/>
            <person name="Overmann J."/>
            <person name="Amann R."/>
            <person name="Jetten M.S.M."/>
            <person name="Mascher T."/>
            <person name="Medema M.H."/>
            <person name="Devos D.P."/>
            <person name="Kaster A.-K."/>
            <person name="Ovreas L."/>
            <person name="Rohde M."/>
            <person name="Galperin M.Y."/>
            <person name="Jogler C."/>
        </authorList>
    </citation>
    <scope>NUCLEOTIDE SEQUENCE [LARGE SCALE GENOMIC DNA]</scope>
    <source>
        <strain evidence="1 2">Enr8</strain>
    </source>
</reference>
<proteinExistence type="predicted"/>
<dbReference type="OrthoDB" id="211370at2"/>
<sequence>MNPPRDALAILKHARDELAARLRQRIVENEEDILADARGESFLSDIETIYDQIGARLVHVNQMISSLPADVPSIETEAPYQNGDPVVAAAETTFSFESTPPSLQNDGSAPMLSLPAPQSPANFQLFMQAIQSGDVSQAGRVLAELLQIDSHRGEQCATVFSQRYLEDPEIVAKAMQIRKELTTGNFNNAIMLLYECFGLQGMESIAAMQALRSML</sequence>
<organism evidence="1 2">
    <name type="scientific">Blastopirellula retiformator</name>
    <dbReference type="NCBI Taxonomy" id="2527970"/>
    <lineage>
        <taxon>Bacteria</taxon>
        <taxon>Pseudomonadati</taxon>
        <taxon>Planctomycetota</taxon>
        <taxon>Planctomycetia</taxon>
        <taxon>Pirellulales</taxon>
        <taxon>Pirellulaceae</taxon>
        <taxon>Blastopirellula</taxon>
    </lineage>
</organism>